<evidence type="ECO:0000259" key="4">
    <source>
        <dbReference type="Pfam" id="PF13302"/>
    </source>
</evidence>
<evidence type="ECO:0000256" key="1">
    <source>
        <dbReference type="ARBA" id="ARBA00022679"/>
    </source>
</evidence>
<dbReference type="AlphaFoldDB" id="A0A433RWV2"/>
<dbReference type="InterPro" id="IPR051531">
    <property type="entry name" value="N-acetyltransferase"/>
</dbReference>
<evidence type="ECO:0000256" key="2">
    <source>
        <dbReference type="ARBA" id="ARBA00023315"/>
    </source>
</evidence>
<protein>
    <recommendedName>
        <fullName evidence="4">N-acetyltransferase domain-containing protein</fullName>
    </recommendedName>
</protein>
<keyword evidence="6" id="KW-1185">Reference proteome</keyword>
<evidence type="ECO:0000313" key="6">
    <source>
        <dbReference type="Proteomes" id="UP000288623"/>
    </source>
</evidence>
<dbReference type="GO" id="GO:0016747">
    <property type="term" value="F:acyltransferase activity, transferring groups other than amino-acyl groups"/>
    <property type="evidence" value="ECO:0007669"/>
    <property type="project" value="InterPro"/>
</dbReference>
<comment type="similarity">
    <text evidence="3">Belongs to the acetyltransferase family. RimJ subfamily.</text>
</comment>
<sequence length="182" mass="20953">MMRAISQDCLTFQTPRLVVKPMTLEEQQCIHYHASSATNASIPLGGHYLIQDTVEYITDMLKNDKQVYLWGIYLQPNNTLIGSIHLSNVSQIHRHAQISFLLAEDYWGQGFSTEAVACVIDFVFDKLGLNKLLAKCFIEHYPTHRVLQKLNMNIEGILKRHFYLNGIFHDVTLYAKFNESSF</sequence>
<dbReference type="EMBL" id="JTFC01000012">
    <property type="protein sequence ID" value="RUS57755.1"/>
    <property type="molecule type" value="Genomic_DNA"/>
</dbReference>
<dbReference type="PANTHER" id="PTHR43792">
    <property type="entry name" value="GNAT FAMILY, PUTATIVE (AFU_ORTHOLOGUE AFUA_3G00765)-RELATED-RELATED"/>
    <property type="match status" value="1"/>
</dbReference>
<feature type="domain" description="N-acetyltransferase" evidence="4">
    <location>
        <begin position="16"/>
        <end position="152"/>
    </location>
</feature>
<dbReference type="Pfam" id="PF13302">
    <property type="entry name" value="Acetyltransf_3"/>
    <property type="match status" value="1"/>
</dbReference>
<dbReference type="RefSeq" id="WP_126989696.1">
    <property type="nucleotide sequence ID" value="NZ_JTFC01000012.1"/>
</dbReference>
<evidence type="ECO:0000256" key="3">
    <source>
        <dbReference type="ARBA" id="ARBA00038502"/>
    </source>
</evidence>
<dbReference type="SUPFAM" id="SSF55729">
    <property type="entry name" value="Acyl-CoA N-acyltransferases (Nat)"/>
    <property type="match status" value="1"/>
</dbReference>
<keyword evidence="2" id="KW-0012">Acyltransferase</keyword>
<comment type="caution">
    <text evidence="5">The sequence shown here is derived from an EMBL/GenBank/DDBJ whole genome shotgun (WGS) entry which is preliminary data.</text>
</comment>
<dbReference type="Gene3D" id="3.40.630.30">
    <property type="match status" value="1"/>
</dbReference>
<dbReference type="OrthoDB" id="9785602at2"/>
<dbReference type="PANTHER" id="PTHR43792:SF8">
    <property type="entry name" value="[RIBOSOMAL PROTEIN US5]-ALANINE N-ACETYLTRANSFERASE"/>
    <property type="match status" value="1"/>
</dbReference>
<dbReference type="InterPro" id="IPR000182">
    <property type="entry name" value="GNAT_dom"/>
</dbReference>
<proteinExistence type="inferred from homology"/>
<reference evidence="5 6" key="1">
    <citation type="submission" date="2014-11" db="EMBL/GenBank/DDBJ databases">
        <title>Genome sequence and analysis of novel Kurthia sp.</title>
        <authorList>
            <person name="Lawson J.N."/>
            <person name="Gonzalez J.E."/>
            <person name="Rinauldi L."/>
            <person name="Xuan Z."/>
            <person name="Firman A."/>
            <person name="Shaddox L."/>
            <person name="Trudeau A."/>
            <person name="Shah S."/>
            <person name="Reiman D."/>
        </authorList>
    </citation>
    <scope>NUCLEOTIDE SEQUENCE [LARGE SCALE GENOMIC DNA]</scope>
    <source>
        <strain evidence="5 6">3B1D</strain>
    </source>
</reference>
<dbReference type="InterPro" id="IPR016181">
    <property type="entry name" value="Acyl_CoA_acyltransferase"/>
</dbReference>
<accession>A0A433RWV2</accession>
<keyword evidence="1" id="KW-0808">Transferase</keyword>
<dbReference type="Proteomes" id="UP000288623">
    <property type="component" value="Unassembled WGS sequence"/>
</dbReference>
<organism evidence="5 6">
    <name type="scientific">Candidatus Kurthia intestinigallinarum</name>
    <dbReference type="NCBI Taxonomy" id="1562256"/>
    <lineage>
        <taxon>Bacteria</taxon>
        <taxon>Bacillati</taxon>
        <taxon>Bacillota</taxon>
        <taxon>Bacilli</taxon>
        <taxon>Bacillales</taxon>
        <taxon>Caryophanaceae</taxon>
        <taxon>Kurthia</taxon>
    </lineage>
</organism>
<evidence type="ECO:0000313" key="5">
    <source>
        <dbReference type="EMBL" id="RUS57755.1"/>
    </source>
</evidence>
<gene>
    <name evidence="5" type="ORF">QI30_04150</name>
</gene>
<name>A0A433RWV2_9BACL</name>